<comment type="caution">
    <text evidence="2">The sequence shown here is derived from an EMBL/GenBank/DDBJ whole genome shotgun (WGS) entry which is preliminary data.</text>
</comment>
<dbReference type="RefSeq" id="WP_127340162.1">
    <property type="nucleotide sequence ID" value="NZ_QWDM01000016.1"/>
</dbReference>
<dbReference type="Proteomes" id="UP000288102">
    <property type="component" value="Unassembled WGS sequence"/>
</dbReference>
<dbReference type="EMBL" id="QWDM01000016">
    <property type="protein sequence ID" value="RUT68494.1"/>
    <property type="molecule type" value="Genomic_DNA"/>
</dbReference>
<organism evidence="2 3">
    <name type="scientific">Flavobacterium cupreum</name>
    <dbReference type="NCBI Taxonomy" id="2133766"/>
    <lineage>
        <taxon>Bacteria</taxon>
        <taxon>Pseudomonadati</taxon>
        <taxon>Bacteroidota</taxon>
        <taxon>Flavobacteriia</taxon>
        <taxon>Flavobacteriales</taxon>
        <taxon>Flavobacteriaceae</taxon>
        <taxon>Flavobacterium</taxon>
    </lineage>
</organism>
<sequence>MSLSNNIQANARKLFELLQNKYIVDYFQREYKWEYKHIEQLLVDLEASFLSNYEIGNTILDINSKYNSYYLGPVVICEKGSIRSIVDGQQRLTSITLLLIYLHNLQKDSIDPEDIIPLIYSKKGGRKTYNIEVPDRTKILEALFNSEDYDVSKETDESIKNMFERYTDISNIFSDELKNDKLPLFIEWLKEKVVFVEILAYSDENAYTIFETMNDRGLNLTPTEMLKGYLLTHLKDPIKIDELNVIWKEKISNLHKYSTQEDLEFIRAWLRSQYADTIRSGARGAENEDFEKIGTRFHTWVKDNHKKIGLSSSDEFYYFIKGDFEFYSTLYEKIKIYESSYNYGIERLYLTSYWGIASSLSYPLLMSSINKLDNEETILQKLKAVSTFIDILIVTRAINYKGSSQSFLRYIIYTLVKDIRNTSVIELKLILKERLSSSKESINEVDKFFYNNGNRKFIHYLLARCTLYIENNIYSNNEIEMYDLMATRKYNRFVLTPIIWEYNKYNSHFENEETYFATEKKLGNFLLIPNPTSIEFGPDNKLTKVSKLKKELKLSNCLTNNYYNKLDDQDFLIQKGFSSLTNFKEGIDNRTLAINNLIKEIWSIENI</sequence>
<accession>A0A434A299</accession>
<dbReference type="PANTHER" id="PTHR35149:SF2">
    <property type="entry name" value="DUF262 DOMAIN-CONTAINING PROTEIN"/>
    <property type="match status" value="1"/>
</dbReference>
<name>A0A434A299_9FLAO</name>
<dbReference type="OrthoDB" id="9798761at2"/>
<dbReference type="AlphaFoldDB" id="A0A434A299"/>
<feature type="domain" description="GmrSD restriction endonucleases N-terminal" evidence="1">
    <location>
        <begin position="15"/>
        <end position="230"/>
    </location>
</feature>
<evidence type="ECO:0000313" key="3">
    <source>
        <dbReference type="Proteomes" id="UP000288102"/>
    </source>
</evidence>
<gene>
    <name evidence="2" type="ORF">D0817_20410</name>
</gene>
<dbReference type="InterPro" id="IPR004919">
    <property type="entry name" value="GmrSD_N"/>
</dbReference>
<evidence type="ECO:0000313" key="2">
    <source>
        <dbReference type="EMBL" id="RUT68494.1"/>
    </source>
</evidence>
<evidence type="ECO:0000259" key="1">
    <source>
        <dbReference type="Pfam" id="PF03235"/>
    </source>
</evidence>
<keyword evidence="3" id="KW-1185">Reference proteome</keyword>
<proteinExistence type="predicted"/>
<protein>
    <submittedName>
        <fullName evidence="2">DUF262 domain-containing protein</fullName>
    </submittedName>
</protein>
<dbReference type="Pfam" id="PF03235">
    <property type="entry name" value="GmrSD_N"/>
    <property type="match status" value="1"/>
</dbReference>
<dbReference type="PANTHER" id="PTHR35149">
    <property type="entry name" value="SLL5132 PROTEIN"/>
    <property type="match status" value="1"/>
</dbReference>
<reference evidence="3" key="1">
    <citation type="journal article" date="2019" name="Syst. Appl. Microbiol.">
        <title>Flavobacterium circumlabens sp. nov. and Flavobacterium cupreum sp. nov., two psychrotrophic species isolated from Antarctic environmental samples.</title>
        <authorList>
            <person name="Kralova S."/>
            <person name="Busse H.-J."/>
            <person name="Svec P."/>
            <person name="Maslanova I."/>
            <person name="Stankova E."/>
            <person name="Bartak M."/>
            <person name="Sedlacek I."/>
        </authorList>
    </citation>
    <scope>NUCLEOTIDE SEQUENCE [LARGE SCALE GENOMIC DNA]</scope>
    <source>
        <strain evidence="3">CCM 8825</strain>
    </source>
</reference>